<feature type="signal peptide" evidence="3">
    <location>
        <begin position="1"/>
        <end position="32"/>
    </location>
</feature>
<feature type="chain" id="PRO_5039604809" evidence="3">
    <location>
        <begin position="33"/>
        <end position="334"/>
    </location>
</feature>
<keyword evidence="3" id="KW-0732">Signal</keyword>
<feature type="domain" description="Periplasmic binding protein" evidence="4">
    <location>
        <begin position="55"/>
        <end position="297"/>
    </location>
</feature>
<dbReference type="InterPro" id="IPR050555">
    <property type="entry name" value="Bact_Solute-Bind_Prot2"/>
</dbReference>
<dbReference type="EMBL" id="VFOK01000001">
    <property type="protein sequence ID" value="TQL34010.1"/>
    <property type="molecule type" value="Genomic_DNA"/>
</dbReference>
<comment type="caution">
    <text evidence="5">The sequence shown here is derived from an EMBL/GenBank/DDBJ whole genome shotgun (WGS) entry which is preliminary data.</text>
</comment>
<dbReference type="PROSITE" id="PS51257">
    <property type="entry name" value="PROKAR_LIPOPROTEIN"/>
    <property type="match status" value="1"/>
</dbReference>
<dbReference type="PANTHER" id="PTHR30036:SF7">
    <property type="entry name" value="ABC TRANSPORTER PERIPLASMIC-BINDING PROTEIN YPHF"/>
    <property type="match status" value="1"/>
</dbReference>
<dbReference type="Pfam" id="PF13407">
    <property type="entry name" value="Peripla_BP_4"/>
    <property type="match status" value="1"/>
</dbReference>
<name>A0A542XDW0_9MICO</name>
<keyword evidence="5" id="KW-0813">Transport</keyword>
<dbReference type="InterPro" id="IPR025997">
    <property type="entry name" value="SBP_2_dom"/>
</dbReference>
<dbReference type="GO" id="GO:0030288">
    <property type="term" value="C:outer membrane-bounded periplasmic space"/>
    <property type="evidence" value="ECO:0007669"/>
    <property type="project" value="TreeGrafter"/>
</dbReference>
<proteinExistence type="inferred from homology"/>
<dbReference type="RefSeq" id="WP_142005966.1">
    <property type="nucleotide sequence ID" value="NZ_CAJTBP010000001.1"/>
</dbReference>
<organism evidence="5 6">
    <name type="scientific">Barrientosiimonas humi</name>
    <dbReference type="NCBI Taxonomy" id="999931"/>
    <lineage>
        <taxon>Bacteria</taxon>
        <taxon>Bacillati</taxon>
        <taxon>Actinomycetota</taxon>
        <taxon>Actinomycetes</taxon>
        <taxon>Micrococcales</taxon>
        <taxon>Dermacoccaceae</taxon>
        <taxon>Barrientosiimonas</taxon>
    </lineage>
</organism>
<evidence type="ECO:0000256" key="3">
    <source>
        <dbReference type="SAM" id="SignalP"/>
    </source>
</evidence>
<dbReference type="Proteomes" id="UP000318336">
    <property type="component" value="Unassembled WGS sequence"/>
</dbReference>
<dbReference type="InterPro" id="IPR028082">
    <property type="entry name" value="Peripla_BP_I"/>
</dbReference>
<dbReference type="SUPFAM" id="SSF53822">
    <property type="entry name" value="Periplasmic binding protein-like I"/>
    <property type="match status" value="1"/>
</dbReference>
<comment type="similarity">
    <text evidence="2">Belongs to the bacterial solute-binding protein 2 family.</text>
</comment>
<evidence type="ECO:0000313" key="6">
    <source>
        <dbReference type="Proteomes" id="UP000318336"/>
    </source>
</evidence>
<dbReference type="OrthoDB" id="257716at2"/>
<dbReference type="Gene3D" id="3.40.50.2300">
    <property type="match status" value="2"/>
</dbReference>
<dbReference type="CDD" id="cd06312">
    <property type="entry name" value="PBP1_ABC_sugar_binding-like"/>
    <property type="match status" value="1"/>
</dbReference>
<evidence type="ECO:0000256" key="1">
    <source>
        <dbReference type="ARBA" id="ARBA00004196"/>
    </source>
</evidence>
<dbReference type="PANTHER" id="PTHR30036">
    <property type="entry name" value="D-XYLOSE-BINDING PERIPLASMIC PROTEIN"/>
    <property type="match status" value="1"/>
</dbReference>
<protein>
    <submittedName>
        <fullName evidence="5">Simple sugar transport system substrate-binding protein</fullName>
    </submittedName>
</protein>
<evidence type="ECO:0000313" key="5">
    <source>
        <dbReference type="EMBL" id="TQL34010.1"/>
    </source>
</evidence>
<accession>A0A542XDW0</accession>
<comment type="subcellular location">
    <subcellularLocation>
        <location evidence="1">Cell envelope</location>
    </subcellularLocation>
</comment>
<keyword evidence="5" id="KW-0762">Sugar transport</keyword>
<dbReference type="AlphaFoldDB" id="A0A542XDW0"/>
<dbReference type="GO" id="GO:0030246">
    <property type="term" value="F:carbohydrate binding"/>
    <property type="evidence" value="ECO:0007669"/>
    <property type="project" value="TreeGrafter"/>
</dbReference>
<keyword evidence="6" id="KW-1185">Reference proteome</keyword>
<gene>
    <name evidence="5" type="ORF">FB554_2167</name>
</gene>
<sequence>MTRPRPSRLRRSATTLTAVVAVLGLAACSATGGRKAVEERENSVGNAGTPTMTVAMVTHSAPGDTFWDIVRKGADDAARKDNVDLQYTADPDGAKQANLVQQAIDKKVDGIVVTLAKPEAMGPTVRRAIAAGIPVVAVNGGMDDYQKLGVLSFFGQDERIAGEAAGTRAQREGAKRPLCVIHEQGNVGLEDRCAGVKAKVPATQVLYVNGKSPSAMQTSITSKLQQDKSIDYVVTLGGPIAMVATQSKTSAGSQAKVVTFDTSKQVVDGIKSGSIAWAVDQQPYLQGYLAVDQLWLYKTNGNTVGGGQPVLTGPAFVDKTNVATVEKYVASGRR</sequence>
<reference evidence="5 6" key="1">
    <citation type="submission" date="2019-06" db="EMBL/GenBank/DDBJ databases">
        <title>Sequencing the genomes of 1000 actinobacteria strains.</title>
        <authorList>
            <person name="Klenk H.-P."/>
        </authorList>
    </citation>
    <scope>NUCLEOTIDE SEQUENCE [LARGE SCALE GENOMIC DNA]</scope>
    <source>
        <strain evidence="5 6">DSM 24617</strain>
    </source>
</reference>
<evidence type="ECO:0000259" key="4">
    <source>
        <dbReference type="Pfam" id="PF13407"/>
    </source>
</evidence>
<evidence type="ECO:0000256" key="2">
    <source>
        <dbReference type="ARBA" id="ARBA00007639"/>
    </source>
</evidence>